<evidence type="ECO:0000313" key="4">
    <source>
        <dbReference type="EMBL" id="UJF31289.1"/>
    </source>
</evidence>
<gene>
    <name evidence="4" type="ORF">L0M14_15595</name>
</gene>
<comment type="similarity">
    <text evidence="1">Belongs to the GerABKA family.</text>
</comment>
<feature type="transmembrane region" description="Helical" evidence="3">
    <location>
        <begin position="431"/>
        <end position="454"/>
    </location>
</feature>
<name>A0ABY3SBG8_9BACL</name>
<feature type="transmembrane region" description="Helical" evidence="3">
    <location>
        <begin position="288"/>
        <end position="307"/>
    </location>
</feature>
<dbReference type="PIRSF" id="PIRSF005690">
    <property type="entry name" value="GerBA"/>
    <property type="match status" value="1"/>
</dbReference>
<keyword evidence="3" id="KW-0812">Transmembrane</keyword>
<dbReference type="InterPro" id="IPR050768">
    <property type="entry name" value="UPF0353/GerABKA_families"/>
</dbReference>
<keyword evidence="2 3" id="KW-0472">Membrane</keyword>
<organism evidence="4 5">
    <name type="scientific">Paenibacillus hexagrammi</name>
    <dbReference type="NCBI Taxonomy" id="2908839"/>
    <lineage>
        <taxon>Bacteria</taxon>
        <taxon>Bacillati</taxon>
        <taxon>Bacillota</taxon>
        <taxon>Bacilli</taxon>
        <taxon>Bacillales</taxon>
        <taxon>Paenibacillaceae</taxon>
        <taxon>Paenibacillus</taxon>
    </lineage>
</organism>
<dbReference type="Pfam" id="PF03323">
    <property type="entry name" value="GerA"/>
    <property type="match status" value="1"/>
</dbReference>
<dbReference type="PANTHER" id="PTHR22550">
    <property type="entry name" value="SPORE GERMINATION PROTEIN"/>
    <property type="match status" value="1"/>
</dbReference>
<dbReference type="RefSeq" id="WP_235117636.1">
    <property type="nucleotide sequence ID" value="NZ_CP090978.1"/>
</dbReference>
<evidence type="ECO:0000313" key="5">
    <source>
        <dbReference type="Proteomes" id="UP001649230"/>
    </source>
</evidence>
<sequence length="494" mass="55274">MKSLLQYYEELAEFMGNPVDLQVHYVAHTDVDNPEALLVFLETITDGNLIHNRLLVPLLESSNRIHDKDTPFLKRPSVESLWSLGSLIRISFESITQNLFEGKCVVLYQGCSRGLAVEACDWHNRSVTQPERESSLIGPKDSFIEDIGVNVSMIRRRIRHHTLRFEEYTLGTTSRTKVMIGYMDGLVNRKALDMFKQRLKGIHIDMLLESSQIGALTSGQRFSPFPMYQLTERPDKATSAIAEGRFIVMTDTTPTCLILPVTMTCLFEASDDYYFPSISGSFLRFTRMIGLAITLYLPALYIAVTAVNQDMFRIQFMLAVASSREGVPYPAYIEVIIMLLLIELINEATVRLPKTIGGTATIVGGLIIGTAAAQSHLISYIMIVITATTAIGSYTMPNYMVGLAWRLCCFFLVLLSIPWGLYGIVVGSAMIGLYLSHIDCLGVPYAAPFVTFHYKDIFRDALFRAPLSLVKKRPSTYSKEAKGTTRNSSEGGEW</sequence>
<keyword evidence="3" id="KW-1133">Transmembrane helix</keyword>
<dbReference type="InterPro" id="IPR004995">
    <property type="entry name" value="Spore_Ger"/>
</dbReference>
<evidence type="ECO:0000256" key="3">
    <source>
        <dbReference type="SAM" id="Phobius"/>
    </source>
</evidence>
<reference evidence="4 5" key="1">
    <citation type="journal article" date="2024" name="Int. J. Syst. Evol. Microbiol.">
        <title>Paenibacillus hexagrammi sp. nov., a novel bacterium isolated from the gut content of Hexagrammos agrammus.</title>
        <authorList>
            <person name="Jung H.K."/>
            <person name="Kim D.G."/>
            <person name="Zin H."/>
            <person name="Park J."/>
            <person name="Jung H."/>
            <person name="Kim Y.O."/>
            <person name="Kong H.J."/>
            <person name="Kim J.W."/>
            <person name="Kim Y.S."/>
        </authorList>
    </citation>
    <scope>NUCLEOTIDE SEQUENCE [LARGE SCALE GENOMIC DNA]</scope>
    <source>
        <strain evidence="4 5">YPD9-1</strain>
    </source>
</reference>
<protein>
    <submittedName>
        <fullName evidence="4">Spore germination protein</fullName>
    </submittedName>
</protein>
<proteinExistence type="inferred from homology"/>
<feature type="transmembrane region" description="Helical" evidence="3">
    <location>
        <begin position="377"/>
        <end position="396"/>
    </location>
</feature>
<dbReference type="EMBL" id="CP090978">
    <property type="protein sequence ID" value="UJF31289.1"/>
    <property type="molecule type" value="Genomic_DNA"/>
</dbReference>
<evidence type="ECO:0000256" key="1">
    <source>
        <dbReference type="ARBA" id="ARBA00005278"/>
    </source>
</evidence>
<accession>A0ABY3SBG8</accession>
<dbReference type="PANTHER" id="PTHR22550:SF5">
    <property type="entry name" value="LEUCINE ZIPPER PROTEIN 4"/>
    <property type="match status" value="1"/>
</dbReference>
<feature type="transmembrane region" description="Helical" evidence="3">
    <location>
        <begin position="352"/>
        <end position="371"/>
    </location>
</feature>
<evidence type="ECO:0000256" key="2">
    <source>
        <dbReference type="ARBA" id="ARBA00023136"/>
    </source>
</evidence>
<feature type="transmembrane region" description="Helical" evidence="3">
    <location>
        <begin position="403"/>
        <end position="425"/>
    </location>
</feature>
<keyword evidence="5" id="KW-1185">Reference proteome</keyword>
<dbReference type="Proteomes" id="UP001649230">
    <property type="component" value="Chromosome"/>
</dbReference>